<dbReference type="EMBL" id="JAGHQM010002330">
    <property type="protein sequence ID" value="KAH0550952.1"/>
    <property type="molecule type" value="Genomic_DNA"/>
</dbReference>
<keyword evidence="1" id="KW-0812">Transmembrane</keyword>
<gene>
    <name evidence="2" type="ORF">GP486_007683</name>
</gene>
<keyword evidence="3" id="KW-1185">Reference proteome</keyword>
<evidence type="ECO:0000313" key="2">
    <source>
        <dbReference type="EMBL" id="KAH0550952.1"/>
    </source>
</evidence>
<name>A0A9P8IFF0_9PEZI</name>
<dbReference type="AlphaFoldDB" id="A0A9P8IFF0"/>
<feature type="transmembrane region" description="Helical" evidence="1">
    <location>
        <begin position="79"/>
        <end position="102"/>
    </location>
</feature>
<protein>
    <submittedName>
        <fullName evidence="2">Uncharacterized protein</fullName>
    </submittedName>
</protein>
<evidence type="ECO:0000313" key="3">
    <source>
        <dbReference type="Proteomes" id="UP000750711"/>
    </source>
</evidence>
<evidence type="ECO:0000256" key="1">
    <source>
        <dbReference type="SAM" id="Phobius"/>
    </source>
</evidence>
<dbReference type="Proteomes" id="UP000750711">
    <property type="component" value="Unassembled WGS sequence"/>
</dbReference>
<keyword evidence="1" id="KW-1133">Transmembrane helix</keyword>
<keyword evidence="1" id="KW-0472">Membrane</keyword>
<organism evidence="2 3">
    <name type="scientific">Trichoglossum hirsutum</name>
    <dbReference type="NCBI Taxonomy" id="265104"/>
    <lineage>
        <taxon>Eukaryota</taxon>
        <taxon>Fungi</taxon>
        <taxon>Dikarya</taxon>
        <taxon>Ascomycota</taxon>
        <taxon>Pezizomycotina</taxon>
        <taxon>Geoglossomycetes</taxon>
        <taxon>Geoglossales</taxon>
        <taxon>Geoglossaceae</taxon>
        <taxon>Trichoglossum</taxon>
    </lineage>
</organism>
<proteinExistence type="predicted"/>
<reference evidence="2" key="1">
    <citation type="submission" date="2021-03" db="EMBL/GenBank/DDBJ databases">
        <title>Comparative genomics and phylogenomic investigation of the class Geoglossomycetes provide insights into ecological specialization and systematics.</title>
        <authorList>
            <person name="Melie T."/>
            <person name="Pirro S."/>
            <person name="Miller A.N."/>
            <person name="Quandt A."/>
        </authorList>
    </citation>
    <scope>NUCLEOTIDE SEQUENCE</scope>
    <source>
        <strain evidence="2">CAQ_001_2017</strain>
    </source>
</reference>
<comment type="caution">
    <text evidence="2">The sequence shown here is derived from an EMBL/GenBank/DDBJ whole genome shotgun (WGS) entry which is preliminary data.</text>
</comment>
<sequence>MDCMCIARGKPAHIDCLKKYCPDNWEQIRNEEIDTCTNTYRVDLSDNATCTGISIPTQSWSYGNFSYNPRGGLSQSDKIAIGVGVGFGVPTILIGLGAWLFARRRRGVDIRMSLIGRMLESQKREA</sequence>
<accession>A0A9P8IFF0</accession>